<dbReference type="AlphaFoldDB" id="A0A7R9NWR8"/>
<evidence type="ECO:0000313" key="2">
    <source>
        <dbReference type="EMBL" id="CAD7459080.1"/>
    </source>
</evidence>
<name>A0A7R9NWR8_9NEOP</name>
<keyword evidence="1" id="KW-0732">Signal</keyword>
<gene>
    <name evidence="2" type="ORF">TTEB3V08_LOCUS7048</name>
</gene>
<feature type="chain" id="PRO_5031235653" description="Sodefrin-like factor" evidence="1">
    <location>
        <begin position="22"/>
        <end position="135"/>
    </location>
</feature>
<dbReference type="EMBL" id="OE002650">
    <property type="protein sequence ID" value="CAD7459080.1"/>
    <property type="molecule type" value="Genomic_DNA"/>
</dbReference>
<evidence type="ECO:0000256" key="1">
    <source>
        <dbReference type="SAM" id="SignalP"/>
    </source>
</evidence>
<accession>A0A7R9NWR8</accession>
<organism evidence="2">
    <name type="scientific">Timema tahoe</name>
    <dbReference type="NCBI Taxonomy" id="61484"/>
    <lineage>
        <taxon>Eukaryota</taxon>
        <taxon>Metazoa</taxon>
        <taxon>Ecdysozoa</taxon>
        <taxon>Arthropoda</taxon>
        <taxon>Hexapoda</taxon>
        <taxon>Insecta</taxon>
        <taxon>Pterygota</taxon>
        <taxon>Neoptera</taxon>
        <taxon>Polyneoptera</taxon>
        <taxon>Phasmatodea</taxon>
        <taxon>Timematodea</taxon>
        <taxon>Timematoidea</taxon>
        <taxon>Timematidae</taxon>
        <taxon>Timema</taxon>
    </lineage>
</organism>
<evidence type="ECO:0008006" key="3">
    <source>
        <dbReference type="Google" id="ProtNLM"/>
    </source>
</evidence>
<feature type="signal peptide" evidence="1">
    <location>
        <begin position="1"/>
        <end position="21"/>
    </location>
</feature>
<sequence length="135" mass="14579">MMKLVVSSLLLVTLMVQTGSGLKCYVCEELLDSSCGATYNGTTLTDCGSLLPNRACVTITESKTHTHLRQWITAEDWALCLSYLADPEFQDLPPECAVSQGNVLLPSVLRTVKPALSMVAMTPSLLKEGDGKKTL</sequence>
<protein>
    <recommendedName>
        <fullName evidence="3">Sodefrin-like factor</fullName>
    </recommendedName>
</protein>
<reference evidence="2" key="1">
    <citation type="submission" date="2020-11" db="EMBL/GenBank/DDBJ databases">
        <authorList>
            <person name="Tran Van P."/>
        </authorList>
    </citation>
    <scope>NUCLEOTIDE SEQUENCE</scope>
</reference>
<proteinExistence type="predicted"/>